<dbReference type="GO" id="GO:0016567">
    <property type="term" value="P:protein ubiquitination"/>
    <property type="evidence" value="ECO:0007669"/>
    <property type="project" value="InterPro"/>
</dbReference>
<dbReference type="CDD" id="cd18186">
    <property type="entry name" value="BTB_POZ_ZBTB_KLHL-like"/>
    <property type="match status" value="1"/>
</dbReference>
<dbReference type="InterPro" id="IPR000210">
    <property type="entry name" value="BTB/POZ_dom"/>
</dbReference>
<comment type="pathway">
    <text evidence="1">Protein modification; protein ubiquitination.</text>
</comment>
<dbReference type="SUPFAM" id="SSF54695">
    <property type="entry name" value="POZ domain"/>
    <property type="match status" value="1"/>
</dbReference>
<dbReference type="AlphaFoldDB" id="A0A830CLN5"/>
<reference evidence="3" key="1">
    <citation type="submission" date="2020-07" db="EMBL/GenBank/DDBJ databases">
        <title>Ethylene signaling mediates host invasion by parasitic plants.</title>
        <authorList>
            <person name="Yoshida S."/>
        </authorList>
    </citation>
    <scope>NUCLEOTIDE SEQUENCE</scope>
    <source>
        <strain evidence="3">Okayama</strain>
    </source>
</reference>
<evidence type="ECO:0000313" key="3">
    <source>
        <dbReference type="EMBL" id="GFP97104.1"/>
    </source>
</evidence>
<dbReference type="InterPro" id="IPR011333">
    <property type="entry name" value="SKP1/BTB/POZ_sf"/>
</dbReference>
<feature type="domain" description="BTB" evidence="2">
    <location>
        <begin position="36"/>
        <end position="104"/>
    </location>
</feature>
<comment type="caution">
    <text evidence="3">The sequence shown here is derived from an EMBL/GenBank/DDBJ whole genome shotgun (WGS) entry which is preliminary data.</text>
</comment>
<protein>
    <submittedName>
        <fullName evidence="3">BTB/POZ and math domain-containing protein 3</fullName>
    </submittedName>
</protein>
<dbReference type="PANTHER" id="PTHR26379:SF187">
    <property type="entry name" value="OS07G0655300 PROTEIN"/>
    <property type="match status" value="1"/>
</dbReference>
<dbReference type="Gene3D" id="3.30.710.10">
    <property type="entry name" value="Potassium Channel Kv1.1, Chain A"/>
    <property type="match status" value="1"/>
</dbReference>
<proteinExistence type="predicted"/>
<dbReference type="PROSITE" id="PS50097">
    <property type="entry name" value="BTB"/>
    <property type="match status" value="1"/>
</dbReference>
<gene>
    <name evidence="3" type="ORF">PHJA_001854500</name>
</gene>
<name>A0A830CLN5_9LAMI</name>
<keyword evidence="4" id="KW-1185">Reference proteome</keyword>
<dbReference type="EMBL" id="BMAC01000473">
    <property type="protein sequence ID" value="GFP97104.1"/>
    <property type="molecule type" value="Genomic_DNA"/>
</dbReference>
<sequence length="246" mass="28238">MEEEASEPALVIIRRMETGSHDWLRKVNHWVKDYQNVSFLKLGDRYGDESFWGHKWILVASSPVFRSCRLDCNQSQEITIPDIEPRIFKARLRFICTRTLEEEEQNTINHSESVAYMLHLADLYHDTELNAACLRFAAENQEGCEYLKQSCPSLFVELAYQKPSSGEGRELDFHSKIVSAVMEPFVGPFSSLVLQFRNNKLTGKIPTQLHFTKKTQCCCIAVQPGAIPAMLAQVKMLTRLDFEFAI</sequence>
<accession>A0A830CLN5</accession>
<dbReference type="PANTHER" id="PTHR26379">
    <property type="entry name" value="BTB/POZ AND MATH DOMAIN-CONTAINING PROTEIN 1"/>
    <property type="match status" value="1"/>
</dbReference>
<evidence type="ECO:0000313" key="4">
    <source>
        <dbReference type="Proteomes" id="UP000653305"/>
    </source>
</evidence>
<dbReference type="Pfam" id="PF00651">
    <property type="entry name" value="BTB"/>
    <property type="match status" value="1"/>
</dbReference>
<dbReference type="Proteomes" id="UP000653305">
    <property type="component" value="Unassembled WGS sequence"/>
</dbReference>
<dbReference type="InterPro" id="IPR045005">
    <property type="entry name" value="BPM1-6"/>
</dbReference>
<organism evidence="3 4">
    <name type="scientific">Phtheirospermum japonicum</name>
    <dbReference type="NCBI Taxonomy" id="374723"/>
    <lineage>
        <taxon>Eukaryota</taxon>
        <taxon>Viridiplantae</taxon>
        <taxon>Streptophyta</taxon>
        <taxon>Embryophyta</taxon>
        <taxon>Tracheophyta</taxon>
        <taxon>Spermatophyta</taxon>
        <taxon>Magnoliopsida</taxon>
        <taxon>eudicotyledons</taxon>
        <taxon>Gunneridae</taxon>
        <taxon>Pentapetalae</taxon>
        <taxon>asterids</taxon>
        <taxon>lamiids</taxon>
        <taxon>Lamiales</taxon>
        <taxon>Orobanchaceae</taxon>
        <taxon>Orobanchaceae incertae sedis</taxon>
        <taxon>Phtheirospermum</taxon>
    </lineage>
</organism>
<evidence type="ECO:0000256" key="1">
    <source>
        <dbReference type="ARBA" id="ARBA00004906"/>
    </source>
</evidence>
<evidence type="ECO:0000259" key="2">
    <source>
        <dbReference type="PROSITE" id="PS50097"/>
    </source>
</evidence>